<comment type="similarity">
    <text evidence="7">Belongs to the binding-protein-dependent transport system permease family.</text>
</comment>
<comment type="caution">
    <text evidence="9">The sequence shown here is derived from an EMBL/GenBank/DDBJ whole genome shotgun (WGS) entry which is preliminary data.</text>
</comment>
<keyword evidence="5 7" id="KW-1133">Transmembrane helix</keyword>
<keyword evidence="4 7" id="KW-0812">Transmembrane</keyword>
<keyword evidence="2 7" id="KW-0813">Transport</keyword>
<feature type="transmembrane region" description="Helical" evidence="7">
    <location>
        <begin position="126"/>
        <end position="147"/>
    </location>
</feature>
<evidence type="ECO:0000256" key="6">
    <source>
        <dbReference type="ARBA" id="ARBA00023136"/>
    </source>
</evidence>
<dbReference type="RefSeq" id="WP_378047431.1">
    <property type="nucleotide sequence ID" value="NZ_JBHMDN010000013.1"/>
</dbReference>
<dbReference type="InterPro" id="IPR050809">
    <property type="entry name" value="UgpAE/MalFG_permease"/>
</dbReference>
<evidence type="ECO:0000313" key="10">
    <source>
        <dbReference type="Proteomes" id="UP001596378"/>
    </source>
</evidence>
<evidence type="ECO:0000256" key="7">
    <source>
        <dbReference type="RuleBase" id="RU363032"/>
    </source>
</evidence>
<dbReference type="PANTHER" id="PTHR43227:SF11">
    <property type="entry name" value="BLL4140 PROTEIN"/>
    <property type="match status" value="1"/>
</dbReference>
<gene>
    <name evidence="9" type="ORF">ACFQMJ_05990</name>
</gene>
<dbReference type="Pfam" id="PF00528">
    <property type="entry name" value="BPD_transp_1"/>
    <property type="match status" value="1"/>
</dbReference>
<evidence type="ECO:0000256" key="4">
    <source>
        <dbReference type="ARBA" id="ARBA00022692"/>
    </source>
</evidence>
<organism evidence="9 10">
    <name type="scientific">Cohnella cellulosilytica</name>
    <dbReference type="NCBI Taxonomy" id="986710"/>
    <lineage>
        <taxon>Bacteria</taxon>
        <taxon>Bacillati</taxon>
        <taxon>Bacillota</taxon>
        <taxon>Bacilli</taxon>
        <taxon>Bacillales</taxon>
        <taxon>Paenibacillaceae</taxon>
        <taxon>Cohnella</taxon>
    </lineage>
</organism>
<dbReference type="EMBL" id="JBHTAI010000003">
    <property type="protein sequence ID" value="MFC7148083.1"/>
    <property type="molecule type" value="Genomic_DNA"/>
</dbReference>
<evidence type="ECO:0000256" key="5">
    <source>
        <dbReference type="ARBA" id="ARBA00022989"/>
    </source>
</evidence>
<dbReference type="Gene3D" id="1.10.3720.10">
    <property type="entry name" value="MetI-like"/>
    <property type="match status" value="1"/>
</dbReference>
<name>A0ABW2F4E9_9BACL</name>
<dbReference type="InterPro" id="IPR000515">
    <property type="entry name" value="MetI-like"/>
</dbReference>
<feature type="transmembrane region" description="Helical" evidence="7">
    <location>
        <begin position="167"/>
        <end position="192"/>
    </location>
</feature>
<evidence type="ECO:0000256" key="3">
    <source>
        <dbReference type="ARBA" id="ARBA00022475"/>
    </source>
</evidence>
<comment type="subcellular location">
    <subcellularLocation>
        <location evidence="1 7">Cell membrane</location>
        <topology evidence="1 7">Multi-pass membrane protein</topology>
    </subcellularLocation>
</comment>
<dbReference type="CDD" id="cd06261">
    <property type="entry name" value="TM_PBP2"/>
    <property type="match status" value="1"/>
</dbReference>
<evidence type="ECO:0000256" key="2">
    <source>
        <dbReference type="ARBA" id="ARBA00022448"/>
    </source>
</evidence>
<sequence length="308" mass="34144">MASRNLISSPGRRKIGRDGWLLFLLSLPFVVCMLAFNYFPVYGWVYAFFEYKPGIPLAAAPFAGLAHFRELFDSPDLLNALINTLAMNFLNIALSPLAVVFAIMLNEVRAARFKKFVQTFSTLPNFISWVLVFSLAFAFFSNEGMINTLLRALGANATVEPLGNASIVWYFQAGITLWKGLGWSAIIYIAAIAGIDGELYDAAKVDGAGRFRAIRHITVPGLMPTFLVLLLLNISNMLSSSFDQYFVFYNPLVADKIEVLDYYVYRAGIKVGDYPFATAVGMFKTLVSVVLLFSVNAVAKKVRGQTMI</sequence>
<protein>
    <submittedName>
        <fullName evidence="9">ABC transporter permease</fullName>
    </submittedName>
</protein>
<evidence type="ECO:0000313" key="9">
    <source>
        <dbReference type="EMBL" id="MFC7148083.1"/>
    </source>
</evidence>
<feature type="transmembrane region" description="Helical" evidence="7">
    <location>
        <begin position="213"/>
        <end position="234"/>
    </location>
</feature>
<keyword evidence="3" id="KW-1003">Cell membrane</keyword>
<proteinExistence type="inferred from homology"/>
<reference evidence="10" key="1">
    <citation type="journal article" date="2019" name="Int. J. Syst. Evol. Microbiol.">
        <title>The Global Catalogue of Microorganisms (GCM) 10K type strain sequencing project: providing services to taxonomists for standard genome sequencing and annotation.</title>
        <authorList>
            <consortium name="The Broad Institute Genomics Platform"/>
            <consortium name="The Broad Institute Genome Sequencing Center for Infectious Disease"/>
            <person name="Wu L."/>
            <person name="Ma J."/>
        </authorList>
    </citation>
    <scope>NUCLEOTIDE SEQUENCE [LARGE SCALE GENOMIC DNA]</scope>
    <source>
        <strain evidence="10">KCTC 12907</strain>
    </source>
</reference>
<dbReference type="PROSITE" id="PS50928">
    <property type="entry name" value="ABC_TM1"/>
    <property type="match status" value="1"/>
</dbReference>
<dbReference type="SUPFAM" id="SSF161098">
    <property type="entry name" value="MetI-like"/>
    <property type="match status" value="1"/>
</dbReference>
<feature type="transmembrane region" description="Helical" evidence="7">
    <location>
        <begin position="276"/>
        <end position="299"/>
    </location>
</feature>
<feature type="transmembrane region" description="Helical" evidence="7">
    <location>
        <begin position="20"/>
        <end position="39"/>
    </location>
</feature>
<evidence type="ECO:0000259" key="8">
    <source>
        <dbReference type="PROSITE" id="PS50928"/>
    </source>
</evidence>
<evidence type="ECO:0000256" key="1">
    <source>
        <dbReference type="ARBA" id="ARBA00004651"/>
    </source>
</evidence>
<dbReference type="InterPro" id="IPR035906">
    <property type="entry name" value="MetI-like_sf"/>
</dbReference>
<feature type="transmembrane region" description="Helical" evidence="7">
    <location>
        <begin position="80"/>
        <end position="105"/>
    </location>
</feature>
<feature type="domain" description="ABC transmembrane type-1" evidence="8">
    <location>
        <begin position="81"/>
        <end position="295"/>
    </location>
</feature>
<keyword evidence="6 7" id="KW-0472">Membrane</keyword>
<dbReference type="PANTHER" id="PTHR43227">
    <property type="entry name" value="BLL4140 PROTEIN"/>
    <property type="match status" value="1"/>
</dbReference>
<keyword evidence="10" id="KW-1185">Reference proteome</keyword>
<accession>A0ABW2F4E9</accession>
<dbReference type="Proteomes" id="UP001596378">
    <property type="component" value="Unassembled WGS sequence"/>
</dbReference>